<protein>
    <submittedName>
        <fullName evidence="6">Nuclear pore complex scaffold, nucleoporin</fullName>
    </submittedName>
</protein>
<dbReference type="InterPro" id="IPR021827">
    <property type="entry name" value="Nup186/Nup192/Nup205"/>
</dbReference>
<dbReference type="Proteomes" id="UP001138500">
    <property type="component" value="Unassembled WGS sequence"/>
</dbReference>
<evidence type="ECO:0000256" key="3">
    <source>
        <dbReference type="ARBA" id="ARBA00022448"/>
    </source>
</evidence>
<evidence type="ECO:0000256" key="4">
    <source>
        <dbReference type="ARBA" id="ARBA00023242"/>
    </source>
</evidence>
<dbReference type="GO" id="GO:0006999">
    <property type="term" value="P:nuclear pore organization"/>
    <property type="evidence" value="ECO:0007669"/>
    <property type="project" value="TreeGrafter"/>
</dbReference>
<evidence type="ECO:0000313" key="7">
    <source>
        <dbReference type="Proteomes" id="UP001138500"/>
    </source>
</evidence>
<reference evidence="6 7" key="2">
    <citation type="journal article" date="2021" name="Curr. Genet.">
        <title>Genetic response to nitrogen starvation in the aggressive Eucalyptus foliar pathogen Teratosphaeria destructans.</title>
        <authorList>
            <person name="Havenga M."/>
            <person name="Wingfield B.D."/>
            <person name="Wingfield M.J."/>
            <person name="Dreyer L.L."/>
            <person name="Roets F."/>
            <person name="Aylward J."/>
        </authorList>
    </citation>
    <scope>NUCLEOTIDE SEQUENCE [LARGE SCALE GENOMIC DNA]</scope>
    <source>
        <strain evidence="6">CMW44962</strain>
    </source>
</reference>
<dbReference type="GO" id="GO:0017056">
    <property type="term" value="F:structural constituent of nuclear pore"/>
    <property type="evidence" value="ECO:0007669"/>
    <property type="project" value="TreeGrafter"/>
</dbReference>
<comment type="similarity">
    <text evidence="2">Belongs to the NUP186/NUP192/NUP205 family.</text>
</comment>
<proteinExistence type="inferred from homology"/>
<dbReference type="PANTHER" id="PTHR31344">
    <property type="entry name" value="NUCLEAR PORE COMPLEX PROTEIN NUP205"/>
    <property type="match status" value="1"/>
</dbReference>
<sequence>MNQQRKKLFSQRAAVDSSCIDKDLFREIQTSTKMELDDPLQRLLALKRDLSAFAEQRLPNVARLSAELDASIEDLKKLLERKKRNAASRKELVPATTPRPETVKIQDVEYRINDDFRQAAIQVADTLDLDELEAAKLCVDASVTEGAEVDGSLWYRAVLRYLQYHLAVLECLRMVLQQLVDPADPEDDNTSFWSERMEAILKAADGQANDKTAIWRKCISGLGDIETALKKVSDDQDTMAMTGVAVSEQQAEFLDARRLLITQQHESLVSIMALLVQGPGYVNEVGFREFFSKAAGLEAALDITYHYIPVIVGLSARFGSDEHTQPATSHELHKLFAAGPGQQQWKQPGLKAAAIACWLAEYSARFLDPLSDPALRVADRQKAEEDRAHLFLQSVKDKAFHFLLSACKFFRPEVWHDPAKRGLVDFLLADTPSVPVNAPAPSNDFANLTAGELQNFTEQVVTNLPDVLRRLKQDEEDQRRLRFSLSSHEPVREELDLERFLVIMAYAYQGDSDACHEFWTDRESNLHGFLRWTSSRLPTPRVAAFCELLRSIAGDVKSANQAHRFLLEDATMVSGKLRKTFSVSWAQIFHELDTFATSIREKPAVPQTTGQDGSTPGDDYIEGPETSIMLEAYLRLAAHIVRTSPDARNWLLREQQFHLGEVMVQLASSGIQGRIQASCFNMLSAMLVDKVQEVNDGMWVMLDNWLSGGNPAGMATGKPQPVGRAHTSERNYLARFNDNPETASALVALLCALVRPSQLEGDEILDSLPFPEALGAPARHAGIDKYIDFAIGDVFARSQYHTNSGSDVTEVTVLRYQCLELIYICLTTFNEDLVLLANTTDVPVDTTIRASSLATYARLHPFARVMEWLFNSNVISTLFIAAFQNIEDLQEAQFDSPLVQSVLRCVQVLNLAMKLQATYFDIVRPIVKTQSAARTSTVANAALASFDEVILGELPALAVVIGFVCSKYPPISLEVLELIHKLSSSRRLVDGNALGGSRLIGNRLIGVLASSSDTIAAELIPDFQIFEFDIENGEEPDKLVKARAVLKMLNSSLSASESRPTVAHSLLGFQCDERSVSVAPDSAFDSGHSLFHVVVACAVQGPLAVGQSNVSWLLNVKRGCWEVILKLALSPLTAAIVKQQLRDMEPLGPASKNQIPVTRELLWDGLAANMPDALIQSSAEAMRDFIRVRELFFQYAALEVRTASESGAYSIQEKASQILRGTIRFPEGGEEPTMSIFELFDFLDLDVAESLVVEQQKYLRDLDLSICVRDDPDIVTAFDTNVAVQLFVLRGRQLRNQGVPIDEQQLEDEIRATIASLNSQNNWRAIQTARIAALESWTDLMSVMLANGGLDHTELTVFALQGLQIILPKFEICLANNMAAAALLSKLMLALVPAAILSLKQPSQQATSTANERLLTAFRVCLKAITDSQSDLALRDICYRICYATVNSLPLKSLGTKPSPSQHAKQLLQLVNLAGERLLRVLTEDAFSGRGSTRVSALLFLDSLIGVYQAARNNVSMLKALSKLNFVPVLIDLSIGSVASSFTGDEDELLTTLAYFHTALALLLRTCKTADGTQLVLASGLFDAIRDSRLFSTDPDIGLDIDNPIALKQFYNLLSAVLRVIVAVVVSRGPSNAMVLQQAKAFLSENRFSMQAVFKRTSALQKTSGPPEIEAVEVAEEFSKLLLVTGFLEDDENGLQRNAAVNGFT</sequence>
<dbReference type="GO" id="GO:0044611">
    <property type="term" value="C:nuclear pore inner ring"/>
    <property type="evidence" value="ECO:0007669"/>
    <property type="project" value="TreeGrafter"/>
</dbReference>
<name>A0A9W7SUF0_9PEZI</name>
<feature type="coiled-coil region" evidence="5">
    <location>
        <begin position="61"/>
        <end position="92"/>
    </location>
</feature>
<dbReference type="EMBL" id="RIBY02001445">
    <property type="protein sequence ID" value="KAH9828912.1"/>
    <property type="molecule type" value="Genomic_DNA"/>
</dbReference>
<dbReference type="OrthoDB" id="2019644at2759"/>
<keyword evidence="7" id="KW-1185">Reference proteome</keyword>
<organism evidence="6 7">
    <name type="scientific">Teratosphaeria destructans</name>
    <dbReference type="NCBI Taxonomy" id="418781"/>
    <lineage>
        <taxon>Eukaryota</taxon>
        <taxon>Fungi</taxon>
        <taxon>Dikarya</taxon>
        <taxon>Ascomycota</taxon>
        <taxon>Pezizomycotina</taxon>
        <taxon>Dothideomycetes</taxon>
        <taxon>Dothideomycetidae</taxon>
        <taxon>Mycosphaerellales</taxon>
        <taxon>Teratosphaeriaceae</taxon>
        <taxon>Teratosphaeria</taxon>
    </lineage>
</organism>
<gene>
    <name evidence="6" type="ORF">Tdes44962_MAKER02341</name>
</gene>
<keyword evidence="3" id="KW-0813">Transport</keyword>
<keyword evidence="5" id="KW-0175">Coiled coil</keyword>
<dbReference type="Pfam" id="PF11894">
    <property type="entry name" value="Nup192"/>
    <property type="match status" value="1"/>
</dbReference>
<evidence type="ECO:0000256" key="1">
    <source>
        <dbReference type="ARBA" id="ARBA00004123"/>
    </source>
</evidence>
<keyword evidence="4" id="KW-0539">Nucleus</keyword>
<dbReference type="PANTHER" id="PTHR31344:SF0">
    <property type="entry name" value="NUCLEAR PORE COMPLEX PROTEIN NUP205"/>
    <property type="match status" value="1"/>
</dbReference>
<evidence type="ECO:0000256" key="2">
    <source>
        <dbReference type="ARBA" id="ARBA00005892"/>
    </source>
</evidence>
<evidence type="ECO:0000313" key="6">
    <source>
        <dbReference type="EMBL" id="KAH9828912.1"/>
    </source>
</evidence>
<accession>A0A9W7SUF0</accession>
<reference evidence="6 7" key="1">
    <citation type="journal article" date="2018" name="IMA Fungus">
        <title>IMA Genome-F 10: Nine draft genome sequences of Claviceps purpurea s.lat., including C. arundinis, C. humidiphila, and C. cf. spartinae, pseudomolecules for the pitch canker pathogen Fusarium circinatum, draft genome of Davidsoniella eucalypti, Grosmannia galeiformis, Quambalaria eucalypti, and Teratosphaeria destructans.</title>
        <authorList>
            <person name="Wingfield B.D."/>
            <person name="Liu M."/>
            <person name="Nguyen H.D."/>
            <person name="Lane F.A."/>
            <person name="Morgan S.W."/>
            <person name="De Vos L."/>
            <person name="Wilken P.M."/>
            <person name="Duong T.A."/>
            <person name="Aylward J."/>
            <person name="Coetzee M.P."/>
            <person name="Dadej K."/>
            <person name="De Beer Z.W."/>
            <person name="Findlay W."/>
            <person name="Havenga M."/>
            <person name="Kolarik M."/>
            <person name="Menzies J.G."/>
            <person name="Naidoo K."/>
            <person name="Pochopski O."/>
            <person name="Shoukouhi P."/>
            <person name="Santana Q.C."/>
            <person name="Seifert K.A."/>
            <person name="Soal N."/>
            <person name="Steenkamp E.T."/>
            <person name="Tatham C.T."/>
            <person name="van der Nest M.A."/>
            <person name="Wingfield M.J."/>
        </authorList>
    </citation>
    <scope>NUCLEOTIDE SEQUENCE [LARGE SCALE GENOMIC DNA]</scope>
    <source>
        <strain evidence="6">CMW44962</strain>
    </source>
</reference>
<comment type="caution">
    <text evidence="6">The sequence shown here is derived from an EMBL/GenBank/DDBJ whole genome shotgun (WGS) entry which is preliminary data.</text>
</comment>
<evidence type="ECO:0000256" key="5">
    <source>
        <dbReference type="SAM" id="Coils"/>
    </source>
</evidence>
<comment type="subcellular location">
    <subcellularLocation>
        <location evidence="1">Nucleus</location>
    </subcellularLocation>
</comment>